<keyword evidence="5" id="KW-1185">Reference proteome</keyword>
<accession>A0ABS7UE07</accession>
<feature type="transmembrane region" description="Helical" evidence="3">
    <location>
        <begin position="26"/>
        <end position="45"/>
    </location>
</feature>
<protein>
    <recommendedName>
        <fullName evidence="6">Multidomain membrane protein</fullName>
    </recommendedName>
</protein>
<name>A0ABS7UE07_9ACTN</name>
<organism evidence="4 5">
    <name type="scientific">Nocardioides mangrovi</name>
    <dbReference type="NCBI Taxonomy" id="2874580"/>
    <lineage>
        <taxon>Bacteria</taxon>
        <taxon>Bacillati</taxon>
        <taxon>Actinomycetota</taxon>
        <taxon>Actinomycetes</taxon>
        <taxon>Propionibacteriales</taxon>
        <taxon>Nocardioidaceae</taxon>
        <taxon>Nocardioides</taxon>
    </lineage>
</organism>
<gene>
    <name evidence="4" type="ORF">K8U61_13740</name>
</gene>
<dbReference type="RefSeq" id="WP_224123602.1">
    <property type="nucleotide sequence ID" value="NZ_JAIQZJ010000007.1"/>
</dbReference>
<sequence length="213" mass="22987">MASPQAPAGDRSPSRSSRRRQRSTRLTVAVALLVVAALVVVGAIVSGSWLLVTLAAVLGVALGAAATRITHAELAVTRREAARDRAEQAQAYRRLTEERSVEHAAFVDTMQTRAARQETAIHELEDALTQAQHRAAEATRKMGAEARRADAAERAGADNARELGDRLAEAQEQAAEAVVRVAELEQELDVVRAELEAVTVAWREAEASQRKRA</sequence>
<comment type="caution">
    <text evidence="4">The sequence shown here is derived from an EMBL/GenBank/DDBJ whole genome shotgun (WGS) entry which is preliminary data.</text>
</comment>
<feature type="coiled-coil region" evidence="1">
    <location>
        <begin position="78"/>
        <end position="201"/>
    </location>
</feature>
<keyword evidence="3" id="KW-0812">Transmembrane</keyword>
<evidence type="ECO:0000256" key="3">
    <source>
        <dbReference type="SAM" id="Phobius"/>
    </source>
</evidence>
<reference evidence="4 5" key="1">
    <citation type="submission" date="2021-09" db="EMBL/GenBank/DDBJ databases">
        <title>Whole genome sequence of Nocardioides sp. GBK3QG-3.</title>
        <authorList>
            <person name="Tuo L."/>
        </authorList>
    </citation>
    <scope>NUCLEOTIDE SEQUENCE [LARGE SCALE GENOMIC DNA]</scope>
    <source>
        <strain evidence="4 5">GBK3QG-3</strain>
    </source>
</reference>
<feature type="region of interest" description="Disordered" evidence="2">
    <location>
        <begin position="1"/>
        <end position="21"/>
    </location>
</feature>
<dbReference type="EMBL" id="JAIQZJ010000007">
    <property type="protein sequence ID" value="MBZ5739231.1"/>
    <property type="molecule type" value="Genomic_DNA"/>
</dbReference>
<proteinExistence type="predicted"/>
<evidence type="ECO:0008006" key="6">
    <source>
        <dbReference type="Google" id="ProtNLM"/>
    </source>
</evidence>
<evidence type="ECO:0000313" key="5">
    <source>
        <dbReference type="Proteomes" id="UP000780875"/>
    </source>
</evidence>
<evidence type="ECO:0000256" key="1">
    <source>
        <dbReference type="SAM" id="Coils"/>
    </source>
</evidence>
<evidence type="ECO:0000313" key="4">
    <source>
        <dbReference type="EMBL" id="MBZ5739231.1"/>
    </source>
</evidence>
<keyword evidence="1" id="KW-0175">Coiled coil</keyword>
<feature type="transmembrane region" description="Helical" evidence="3">
    <location>
        <begin position="51"/>
        <end position="69"/>
    </location>
</feature>
<keyword evidence="3" id="KW-0472">Membrane</keyword>
<dbReference type="Proteomes" id="UP000780875">
    <property type="component" value="Unassembled WGS sequence"/>
</dbReference>
<keyword evidence="3" id="KW-1133">Transmembrane helix</keyword>
<evidence type="ECO:0000256" key="2">
    <source>
        <dbReference type="SAM" id="MobiDB-lite"/>
    </source>
</evidence>